<evidence type="ECO:0000313" key="1">
    <source>
        <dbReference type="EMBL" id="MFC5894608.1"/>
    </source>
</evidence>
<organism evidence="1 2">
    <name type="scientific">Streptomyces ramulosus</name>
    <dbReference type="NCBI Taxonomy" id="47762"/>
    <lineage>
        <taxon>Bacteria</taxon>
        <taxon>Bacillati</taxon>
        <taxon>Actinomycetota</taxon>
        <taxon>Actinomycetes</taxon>
        <taxon>Kitasatosporales</taxon>
        <taxon>Streptomycetaceae</taxon>
        <taxon>Streptomyces</taxon>
    </lineage>
</organism>
<evidence type="ECO:0000313" key="2">
    <source>
        <dbReference type="Proteomes" id="UP001596241"/>
    </source>
</evidence>
<dbReference type="Gene3D" id="3.40.630.30">
    <property type="match status" value="1"/>
</dbReference>
<name>A0ABW1FNY3_9ACTN</name>
<keyword evidence="2" id="KW-1185">Reference proteome</keyword>
<dbReference type="Proteomes" id="UP001596241">
    <property type="component" value="Unassembled WGS sequence"/>
</dbReference>
<comment type="caution">
    <text evidence="1">The sequence shown here is derived from an EMBL/GenBank/DDBJ whole genome shotgun (WGS) entry which is preliminary data.</text>
</comment>
<proteinExistence type="predicted"/>
<dbReference type="EMBL" id="JBHSPW010000007">
    <property type="protein sequence ID" value="MFC5894608.1"/>
    <property type="molecule type" value="Genomic_DNA"/>
</dbReference>
<dbReference type="RefSeq" id="WP_345088817.1">
    <property type="nucleotide sequence ID" value="NZ_BAAAWG010000015.1"/>
</dbReference>
<gene>
    <name evidence="1" type="ORF">ACFP3M_17480</name>
</gene>
<protein>
    <recommendedName>
        <fullName evidence="3">N-acetyltransferase domain-containing protein</fullName>
    </recommendedName>
</protein>
<accession>A0ABW1FNY3</accession>
<reference evidence="2" key="1">
    <citation type="journal article" date="2019" name="Int. J. Syst. Evol. Microbiol.">
        <title>The Global Catalogue of Microorganisms (GCM) 10K type strain sequencing project: providing services to taxonomists for standard genome sequencing and annotation.</title>
        <authorList>
            <consortium name="The Broad Institute Genomics Platform"/>
            <consortium name="The Broad Institute Genome Sequencing Center for Infectious Disease"/>
            <person name="Wu L."/>
            <person name="Ma J."/>
        </authorList>
    </citation>
    <scope>NUCLEOTIDE SEQUENCE [LARGE SCALE GENOMIC DNA]</scope>
    <source>
        <strain evidence="2">CGMCC 1.15809</strain>
    </source>
</reference>
<sequence length="246" mass="27269">MTDAVPSGADLLTYLNRLELRFDSSASWVASDAHDDPATLEWHCRAVLPLWEPDDEETEAVNARLLAPGVSLAQSSHSEGQELTVLSMSGLTVDLWRVGSIYVSLDARDADYAHFMPLFEEAGELGLHPDLEEGLMSGDQVVIIDRVRIAPAWRGLGGVGRLLIGRLLRWTAGNAALVATHPYPIDIPVGEREDMAREAREKAVVQRTWRSLGFEPFREDVWVMQPHLSAHGNAVERLETAFTQHL</sequence>
<evidence type="ECO:0008006" key="3">
    <source>
        <dbReference type="Google" id="ProtNLM"/>
    </source>
</evidence>